<feature type="coiled-coil region" evidence="1">
    <location>
        <begin position="33"/>
        <end position="73"/>
    </location>
</feature>
<evidence type="ECO:0000256" key="1">
    <source>
        <dbReference type="SAM" id="Coils"/>
    </source>
</evidence>
<dbReference type="AlphaFoldDB" id="A0A0B7BA17"/>
<name>A0A0B7BA17_9EUPU</name>
<sequence>QKRMIAIVLIQASVRTIIAQKQLRILRVEHTMKMEAEQLRMNEEAELKKKMNAKEAKKEAERHYQERMIANKREAEEREQKLKFEAIQKINQSEDAVKRLNDPVNDSTLLENLFKFVDDTGQTSTSNNTDFQGIPIPDYISPE</sequence>
<gene>
    <name evidence="3" type="primary">ORF167764</name>
</gene>
<feature type="compositionally biased region" description="Polar residues" evidence="2">
    <location>
        <begin position="120"/>
        <end position="131"/>
    </location>
</feature>
<evidence type="ECO:0000313" key="3">
    <source>
        <dbReference type="EMBL" id="CEK88900.1"/>
    </source>
</evidence>
<feature type="region of interest" description="Disordered" evidence="2">
    <location>
        <begin position="119"/>
        <end position="143"/>
    </location>
</feature>
<reference evidence="3" key="1">
    <citation type="submission" date="2014-12" db="EMBL/GenBank/DDBJ databases">
        <title>Insight into the proteome of Arion vulgaris.</title>
        <authorList>
            <person name="Aradska J."/>
            <person name="Bulat T."/>
            <person name="Smidak R."/>
            <person name="Sarate P."/>
            <person name="Gangsoo J."/>
            <person name="Sialana F."/>
            <person name="Bilban M."/>
            <person name="Lubec G."/>
        </authorList>
    </citation>
    <scope>NUCLEOTIDE SEQUENCE</scope>
    <source>
        <tissue evidence="3">Skin</tissue>
    </source>
</reference>
<accession>A0A0B7BA17</accession>
<protein>
    <submittedName>
        <fullName evidence="3">Uncharacterized protein</fullName>
    </submittedName>
</protein>
<dbReference type="EMBL" id="HACG01042035">
    <property type="protein sequence ID" value="CEK88900.1"/>
    <property type="molecule type" value="Transcribed_RNA"/>
</dbReference>
<evidence type="ECO:0000256" key="2">
    <source>
        <dbReference type="SAM" id="MobiDB-lite"/>
    </source>
</evidence>
<organism evidence="3">
    <name type="scientific">Arion vulgaris</name>
    <dbReference type="NCBI Taxonomy" id="1028688"/>
    <lineage>
        <taxon>Eukaryota</taxon>
        <taxon>Metazoa</taxon>
        <taxon>Spiralia</taxon>
        <taxon>Lophotrochozoa</taxon>
        <taxon>Mollusca</taxon>
        <taxon>Gastropoda</taxon>
        <taxon>Heterobranchia</taxon>
        <taxon>Euthyneura</taxon>
        <taxon>Panpulmonata</taxon>
        <taxon>Eupulmonata</taxon>
        <taxon>Stylommatophora</taxon>
        <taxon>Helicina</taxon>
        <taxon>Arionoidea</taxon>
        <taxon>Arionidae</taxon>
        <taxon>Arion</taxon>
    </lineage>
</organism>
<keyword evidence="1" id="KW-0175">Coiled coil</keyword>
<feature type="non-terminal residue" evidence="3">
    <location>
        <position position="143"/>
    </location>
</feature>
<feature type="non-terminal residue" evidence="3">
    <location>
        <position position="1"/>
    </location>
</feature>
<proteinExistence type="predicted"/>